<protein>
    <recommendedName>
        <fullName evidence="3">Zn(2)-C6 fungal-type domain-containing protein</fullName>
    </recommendedName>
</protein>
<gene>
    <name evidence="4 6" type="ORF">BDZ99DRAFT_419952</name>
</gene>
<reference evidence="4 6" key="1">
    <citation type="journal article" date="2020" name="Stud. Mycol.">
        <title>101 Dothideomycetes genomes: a test case for predicting lifestyles and emergence of pathogens.</title>
        <authorList>
            <person name="Haridas S."/>
            <person name="Albert R."/>
            <person name="Binder M."/>
            <person name="Bloem J."/>
            <person name="Labutti K."/>
            <person name="Salamov A."/>
            <person name="Andreopoulos B."/>
            <person name="Baker S."/>
            <person name="Barry K."/>
            <person name="Bills G."/>
            <person name="Bluhm B."/>
            <person name="Cannon C."/>
            <person name="Castanera R."/>
            <person name="Culley D."/>
            <person name="Daum C."/>
            <person name="Ezra D."/>
            <person name="Gonzalez J."/>
            <person name="Henrissat B."/>
            <person name="Kuo A."/>
            <person name="Liang C."/>
            <person name="Lipzen A."/>
            <person name="Lutzoni F."/>
            <person name="Magnuson J."/>
            <person name="Mondo S."/>
            <person name="Nolan M."/>
            <person name="Ohm R."/>
            <person name="Pangilinan J."/>
            <person name="Park H.-J."/>
            <person name="Ramirez L."/>
            <person name="Alfaro M."/>
            <person name="Sun H."/>
            <person name="Tritt A."/>
            <person name="Yoshinaga Y."/>
            <person name="Zwiers L.-H."/>
            <person name="Turgeon B."/>
            <person name="Goodwin S."/>
            <person name="Spatafora J."/>
            <person name="Crous P."/>
            <person name="Grigoriev I."/>
        </authorList>
    </citation>
    <scope>NUCLEOTIDE SEQUENCE</scope>
    <source>
        <strain evidence="4 6">CBS 304.34</strain>
    </source>
</reference>
<dbReference type="InterPro" id="IPR053178">
    <property type="entry name" value="Osmoadaptation_assoc"/>
</dbReference>
<organism evidence="4">
    <name type="scientific">Mytilinidion resinicola</name>
    <dbReference type="NCBI Taxonomy" id="574789"/>
    <lineage>
        <taxon>Eukaryota</taxon>
        <taxon>Fungi</taxon>
        <taxon>Dikarya</taxon>
        <taxon>Ascomycota</taxon>
        <taxon>Pezizomycotina</taxon>
        <taxon>Dothideomycetes</taxon>
        <taxon>Pleosporomycetidae</taxon>
        <taxon>Mytilinidiales</taxon>
        <taxon>Mytilinidiaceae</taxon>
        <taxon>Mytilinidion</taxon>
    </lineage>
</organism>
<dbReference type="GO" id="GO:0008270">
    <property type="term" value="F:zinc ion binding"/>
    <property type="evidence" value="ECO:0007669"/>
    <property type="project" value="InterPro"/>
</dbReference>
<dbReference type="Pfam" id="PF00172">
    <property type="entry name" value="Zn_clus"/>
    <property type="match status" value="1"/>
</dbReference>
<dbReference type="Proteomes" id="UP000504636">
    <property type="component" value="Unplaced"/>
</dbReference>
<dbReference type="GeneID" id="54457800"/>
<keyword evidence="5" id="KW-1185">Reference proteome</keyword>
<evidence type="ECO:0000313" key="4">
    <source>
        <dbReference type="EMBL" id="KAF2807583.1"/>
    </source>
</evidence>
<dbReference type="InterPro" id="IPR036864">
    <property type="entry name" value="Zn2-C6_fun-type_DNA-bd_sf"/>
</dbReference>
<sequence length="542" mass="59955">MVGVPKSTGCIICRKRKIKCDETWPACANCQKNRKCCPGPPARHTFRDLGPKLQGSVADDLETSSLSSSDSSDPVEVESAISNSAKSRRKLTVVNEKWANGCVYHKWRICAGGDHLLSQKNQSGSQSRRSLMLQQPSLSSVEILTQALVAGMSTGSHGYKLSHFGSFMTEVPRRLGQNGALDAAVACLVSAQECMIRRRSAEEITDPKLYLTAVQNLQLSLEDPVEGLSSNTLCATVLLSMVEAMAGPRQGNRYLTHAGGARRLIQLQGPNNFQDSFAKDILRFNRGPVIIHAICQRRPCFLVEPEWLSVAFDTTGLSDDDALYAEVLLLMAQFPSLLGDFKALEPTTSFPTHNPNPLSTHVSARASLLARLLHLKRALYRLELDLTARLVDGRAAIELPSILATTPVPTSFHFTSWRVAVVYSCFWSLLLMANKLLLQLLPADPCSLPDVFDLEQECRRVSHQICKMWEDAWARRPIGAFHTGLSSLVSWEWCEEGVKEWVIQGQNRLMEEQMGVGNGWRWDWERFGATAEKLVGGGDMGS</sequence>
<evidence type="ECO:0000313" key="5">
    <source>
        <dbReference type="Proteomes" id="UP000504636"/>
    </source>
</evidence>
<accession>A0A6A6YGC4</accession>
<proteinExistence type="predicted"/>
<keyword evidence="1" id="KW-0539">Nucleus</keyword>
<dbReference type="OrthoDB" id="4314040at2759"/>
<dbReference type="EMBL" id="MU003704">
    <property type="protein sequence ID" value="KAF2807583.1"/>
    <property type="molecule type" value="Genomic_DNA"/>
</dbReference>
<feature type="region of interest" description="Disordered" evidence="2">
    <location>
        <begin position="60"/>
        <end position="82"/>
    </location>
</feature>
<evidence type="ECO:0000256" key="1">
    <source>
        <dbReference type="ARBA" id="ARBA00023242"/>
    </source>
</evidence>
<evidence type="ECO:0000313" key="6">
    <source>
        <dbReference type="RefSeq" id="XP_033574547.1"/>
    </source>
</evidence>
<dbReference type="Gene3D" id="4.10.240.10">
    <property type="entry name" value="Zn(2)-C6 fungal-type DNA-binding domain"/>
    <property type="match status" value="1"/>
</dbReference>
<dbReference type="CDD" id="cd00067">
    <property type="entry name" value="GAL4"/>
    <property type="match status" value="1"/>
</dbReference>
<dbReference type="InterPro" id="IPR001138">
    <property type="entry name" value="Zn2Cys6_DnaBD"/>
</dbReference>
<dbReference type="PANTHER" id="PTHR38111">
    <property type="entry name" value="ZN(2)-C6 FUNGAL-TYPE DOMAIN-CONTAINING PROTEIN-RELATED"/>
    <property type="match status" value="1"/>
</dbReference>
<feature type="compositionally biased region" description="Low complexity" evidence="2">
    <location>
        <begin position="63"/>
        <end position="79"/>
    </location>
</feature>
<dbReference type="GO" id="GO:0000981">
    <property type="term" value="F:DNA-binding transcription factor activity, RNA polymerase II-specific"/>
    <property type="evidence" value="ECO:0007669"/>
    <property type="project" value="InterPro"/>
</dbReference>
<dbReference type="RefSeq" id="XP_033574547.1">
    <property type="nucleotide sequence ID" value="XM_033716907.1"/>
</dbReference>
<reference evidence="6" key="2">
    <citation type="submission" date="2020-04" db="EMBL/GenBank/DDBJ databases">
        <authorList>
            <consortium name="NCBI Genome Project"/>
        </authorList>
    </citation>
    <scope>NUCLEOTIDE SEQUENCE</scope>
    <source>
        <strain evidence="6">CBS 304.34</strain>
    </source>
</reference>
<dbReference type="PROSITE" id="PS00463">
    <property type="entry name" value="ZN2_CY6_FUNGAL_1"/>
    <property type="match status" value="1"/>
</dbReference>
<reference evidence="6" key="3">
    <citation type="submission" date="2025-04" db="UniProtKB">
        <authorList>
            <consortium name="RefSeq"/>
        </authorList>
    </citation>
    <scope>IDENTIFICATION</scope>
    <source>
        <strain evidence="6">CBS 304.34</strain>
    </source>
</reference>
<dbReference type="SMART" id="SM00066">
    <property type="entry name" value="GAL4"/>
    <property type="match status" value="1"/>
</dbReference>
<dbReference type="PANTHER" id="PTHR38111:SF11">
    <property type="entry name" value="TRANSCRIPTION FACTOR DOMAIN-CONTAINING PROTEIN-RELATED"/>
    <property type="match status" value="1"/>
</dbReference>
<feature type="domain" description="Zn(2)-C6 fungal-type" evidence="3">
    <location>
        <begin position="9"/>
        <end position="37"/>
    </location>
</feature>
<evidence type="ECO:0000259" key="3">
    <source>
        <dbReference type="PROSITE" id="PS50048"/>
    </source>
</evidence>
<dbReference type="AlphaFoldDB" id="A0A6A6YGC4"/>
<name>A0A6A6YGC4_9PEZI</name>
<evidence type="ECO:0000256" key="2">
    <source>
        <dbReference type="SAM" id="MobiDB-lite"/>
    </source>
</evidence>
<dbReference type="PROSITE" id="PS50048">
    <property type="entry name" value="ZN2_CY6_FUNGAL_2"/>
    <property type="match status" value="1"/>
</dbReference>
<dbReference type="SUPFAM" id="SSF57701">
    <property type="entry name" value="Zn2/Cys6 DNA-binding domain"/>
    <property type="match status" value="1"/>
</dbReference>